<accession>A0A7I4YWG0</accession>
<dbReference type="Proteomes" id="UP000025227">
    <property type="component" value="Unplaced"/>
</dbReference>
<proteinExistence type="predicted"/>
<feature type="chain" id="PRO_5035440576" evidence="1">
    <location>
        <begin position="19"/>
        <end position="121"/>
    </location>
</feature>
<protein>
    <submittedName>
        <fullName evidence="3">Protein C1orf57</fullName>
    </submittedName>
</protein>
<evidence type="ECO:0000313" key="2">
    <source>
        <dbReference type="Proteomes" id="UP000025227"/>
    </source>
</evidence>
<feature type="signal peptide" evidence="1">
    <location>
        <begin position="1"/>
        <end position="18"/>
    </location>
</feature>
<keyword evidence="1" id="KW-0732">Signal</keyword>
<dbReference type="WBParaSite" id="HCON_00141470-00001">
    <property type="protein sequence ID" value="HCON_00141470-00001"/>
    <property type="gene ID" value="HCON_00141470"/>
</dbReference>
<organism evidence="2 3">
    <name type="scientific">Haemonchus contortus</name>
    <name type="common">Barber pole worm</name>
    <dbReference type="NCBI Taxonomy" id="6289"/>
    <lineage>
        <taxon>Eukaryota</taxon>
        <taxon>Metazoa</taxon>
        <taxon>Ecdysozoa</taxon>
        <taxon>Nematoda</taxon>
        <taxon>Chromadorea</taxon>
        <taxon>Rhabditida</taxon>
        <taxon>Rhabditina</taxon>
        <taxon>Rhabditomorpha</taxon>
        <taxon>Strongyloidea</taxon>
        <taxon>Trichostrongylidae</taxon>
        <taxon>Haemonchus</taxon>
    </lineage>
</organism>
<sequence>MLRFTPLMVYCFIVLVQSQQTEDQREREREREIARSKGQYNSVDDIPEFYKMLTAKIGRLVPPEAQPYHQYYAHLFQPYVPYSEAQLEYMLQGNQLMPATPPQFSWIQTAVNNYYNSNGFG</sequence>
<dbReference type="AlphaFoldDB" id="A0A7I4YWG0"/>
<evidence type="ECO:0000313" key="3">
    <source>
        <dbReference type="WBParaSite" id="HCON_00141470-00001"/>
    </source>
</evidence>
<keyword evidence="2" id="KW-1185">Reference proteome</keyword>
<name>A0A7I4YWG0_HAECO</name>
<dbReference type="OrthoDB" id="10317582at2759"/>
<evidence type="ECO:0000256" key="1">
    <source>
        <dbReference type="SAM" id="SignalP"/>
    </source>
</evidence>
<reference evidence="3" key="1">
    <citation type="submission" date="2020-12" db="UniProtKB">
        <authorList>
            <consortium name="WormBaseParasite"/>
        </authorList>
    </citation>
    <scope>IDENTIFICATION</scope>
    <source>
        <strain evidence="3">MHco3</strain>
    </source>
</reference>